<feature type="domain" description="FAS1" evidence="2">
    <location>
        <begin position="942"/>
        <end position="1079"/>
    </location>
</feature>
<feature type="domain" description="CRAL-TRIO" evidence="1">
    <location>
        <begin position="102"/>
        <end position="265"/>
    </location>
</feature>
<dbReference type="SUPFAM" id="SSF46938">
    <property type="entry name" value="CRAL/TRIO N-terminal domain"/>
    <property type="match status" value="1"/>
</dbReference>
<feature type="domain" description="FAS1" evidence="2">
    <location>
        <begin position="493"/>
        <end position="662"/>
    </location>
</feature>
<accession>A0AAN9TAF7</accession>
<dbReference type="InterPro" id="IPR001251">
    <property type="entry name" value="CRAL-TRIO_dom"/>
</dbReference>
<dbReference type="PROSITE" id="PS50191">
    <property type="entry name" value="CRAL_TRIO"/>
    <property type="match status" value="1"/>
</dbReference>
<dbReference type="SUPFAM" id="SSF52087">
    <property type="entry name" value="CRAL/TRIO domain"/>
    <property type="match status" value="1"/>
</dbReference>
<evidence type="ECO:0000313" key="4">
    <source>
        <dbReference type="Proteomes" id="UP001367676"/>
    </source>
</evidence>
<feature type="domain" description="FAS1" evidence="2">
    <location>
        <begin position="802"/>
        <end position="938"/>
    </location>
</feature>
<dbReference type="Gene3D" id="3.40.525.10">
    <property type="entry name" value="CRAL-TRIO lipid binding domain"/>
    <property type="match status" value="1"/>
</dbReference>
<dbReference type="Pfam" id="PF00650">
    <property type="entry name" value="CRAL_TRIO"/>
    <property type="match status" value="1"/>
</dbReference>
<dbReference type="SUPFAM" id="SSF82153">
    <property type="entry name" value="FAS1 domain"/>
    <property type="match status" value="4"/>
</dbReference>
<keyword evidence="4" id="KW-1185">Reference proteome</keyword>
<dbReference type="SMART" id="SM00554">
    <property type="entry name" value="FAS1"/>
    <property type="match status" value="4"/>
</dbReference>
<dbReference type="Pfam" id="PF02469">
    <property type="entry name" value="Fasciclin"/>
    <property type="match status" value="4"/>
</dbReference>
<dbReference type="InterPro" id="IPR011074">
    <property type="entry name" value="CRAL/TRIO_N_dom"/>
</dbReference>
<name>A0AAN9TAF7_9HEMI</name>
<dbReference type="GO" id="GO:0007155">
    <property type="term" value="P:cell adhesion"/>
    <property type="evidence" value="ECO:0007669"/>
    <property type="project" value="TreeGrafter"/>
</dbReference>
<dbReference type="Gene3D" id="1.20.5.1200">
    <property type="entry name" value="Alpha-tocopherol transfer"/>
    <property type="match status" value="1"/>
</dbReference>
<dbReference type="Gene3D" id="2.30.180.10">
    <property type="entry name" value="FAS1 domain"/>
    <property type="match status" value="4"/>
</dbReference>
<dbReference type="GO" id="GO:0005615">
    <property type="term" value="C:extracellular space"/>
    <property type="evidence" value="ECO:0007669"/>
    <property type="project" value="TreeGrafter"/>
</dbReference>
<dbReference type="InterPro" id="IPR036273">
    <property type="entry name" value="CRAL/TRIO_N_dom_sf"/>
</dbReference>
<proteinExistence type="predicted"/>
<dbReference type="Gene3D" id="1.10.8.20">
    <property type="entry name" value="N-terminal domain of phosphatidylinositol transfer protein sec14p"/>
    <property type="match status" value="1"/>
</dbReference>
<reference evidence="3 4" key="1">
    <citation type="submission" date="2024-03" db="EMBL/GenBank/DDBJ databases">
        <title>Adaptation during the transition from Ophiocordyceps entomopathogen to insect associate is accompanied by gene loss and intensified selection.</title>
        <authorList>
            <person name="Ward C.M."/>
            <person name="Onetto C.A."/>
            <person name="Borneman A.R."/>
        </authorList>
    </citation>
    <scope>NUCLEOTIDE SEQUENCE [LARGE SCALE GENOMIC DNA]</scope>
    <source>
        <strain evidence="3">AWRI1</strain>
        <tissue evidence="3">Single Adult Female</tissue>
    </source>
</reference>
<evidence type="ECO:0000259" key="2">
    <source>
        <dbReference type="PROSITE" id="PS50213"/>
    </source>
</evidence>
<dbReference type="EMBL" id="JBBCAQ010000036">
    <property type="protein sequence ID" value="KAK7576014.1"/>
    <property type="molecule type" value="Genomic_DNA"/>
</dbReference>
<dbReference type="InterPro" id="IPR050904">
    <property type="entry name" value="Adhesion/Biosynth-related"/>
</dbReference>
<gene>
    <name evidence="3" type="ORF">V9T40_012300</name>
</gene>
<dbReference type="PANTHER" id="PTHR10900:SF77">
    <property type="entry name" value="FI19380P1"/>
    <property type="match status" value="1"/>
</dbReference>
<evidence type="ECO:0000259" key="1">
    <source>
        <dbReference type="PROSITE" id="PS50191"/>
    </source>
</evidence>
<dbReference type="SMART" id="SM01100">
    <property type="entry name" value="CRAL_TRIO_N"/>
    <property type="match status" value="1"/>
</dbReference>
<dbReference type="GO" id="GO:0050839">
    <property type="term" value="F:cell adhesion molecule binding"/>
    <property type="evidence" value="ECO:0007669"/>
    <property type="project" value="TreeGrafter"/>
</dbReference>
<dbReference type="PRINTS" id="PR00180">
    <property type="entry name" value="CRETINALDHBP"/>
</dbReference>
<dbReference type="PROSITE" id="PS50213">
    <property type="entry name" value="FAS1"/>
    <property type="match status" value="4"/>
</dbReference>
<organism evidence="3 4">
    <name type="scientific">Parthenolecanium corni</name>
    <dbReference type="NCBI Taxonomy" id="536013"/>
    <lineage>
        <taxon>Eukaryota</taxon>
        <taxon>Metazoa</taxon>
        <taxon>Ecdysozoa</taxon>
        <taxon>Arthropoda</taxon>
        <taxon>Hexapoda</taxon>
        <taxon>Insecta</taxon>
        <taxon>Pterygota</taxon>
        <taxon>Neoptera</taxon>
        <taxon>Paraneoptera</taxon>
        <taxon>Hemiptera</taxon>
        <taxon>Sternorrhyncha</taxon>
        <taxon>Coccoidea</taxon>
        <taxon>Coccidae</taxon>
        <taxon>Parthenolecanium</taxon>
    </lineage>
</organism>
<dbReference type="InterPro" id="IPR036865">
    <property type="entry name" value="CRAL-TRIO_dom_sf"/>
</dbReference>
<dbReference type="PANTHER" id="PTHR10900">
    <property type="entry name" value="PERIOSTIN-RELATED"/>
    <property type="match status" value="1"/>
</dbReference>
<dbReference type="CDD" id="cd00170">
    <property type="entry name" value="SEC14"/>
    <property type="match status" value="1"/>
</dbReference>
<dbReference type="InterPro" id="IPR036378">
    <property type="entry name" value="FAS1_dom_sf"/>
</dbReference>
<dbReference type="InterPro" id="IPR000782">
    <property type="entry name" value="FAS1_domain"/>
</dbReference>
<protein>
    <submittedName>
        <fullName evidence="3">Uncharacterized protein</fullName>
    </submittedName>
</protein>
<dbReference type="GO" id="GO:0030198">
    <property type="term" value="P:extracellular matrix organization"/>
    <property type="evidence" value="ECO:0007669"/>
    <property type="project" value="TreeGrafter"/>
</dbReference>
<comment type="caution">
    <text evidence="3">The sequence shown here is derived from an EMBL/GenBank/DDBJ whole genome shotgun (WGS) entry which is preliminary data.</text>
</comment>
<evidence type="ECO:0000313" key="3">
    <source>
        <dbReference type="EMBL" id="KAK7576014.1"/>
    </source>
</evidence>
<dbReference type="SMART" id="SM00516">
    <property type="entry name" value="SEC14"/>
    <property type="match status" value="1"/>
</dbReference>
<dbReference type="GO" id="GO:0031012">
    <property type="term" value="C:extracellular matrix"/>
    <property type="evidence" value="ECO:0007669"/>
    <property type="project" value="TreeGrafter"/>
</dbReference>
<sequence>MDISPGNDREQQYVLDANKELKLLAQVELRENEETRNHALANLREWIDKHPDIVNCRTDAPFLLRFLRTKKFCIPQAQDMIERYLIIREIYPHWFRRLDVLDPKISSILDSGYLVPLLERDEFGRCVLFTCAGRFDPYKYTAADMARVHSLVVESLMDDPENQIRGYAYVNDESGLLMGHLSMWSLTDIRNMTRCIQYSTPMRHKSTHIINIPQYATKVFEFIGSLLNEKLRKRLLFHCNMSELYKSINPRILPKEYGGEVPMSVMISELKKKLLAKREQLLALDDMKIRVNKKGKILSDFNENVTVMLLSPKLLFGVLVILFCAHFGDAWFTELADHRSSLFSELNKLKDLEALDSEVVPEVVAPVPERNNQPNREEIASDLLSSILQGGLGFPHGLSFLKEITRQPWWKGPEVCVSKVEQSVNNSQSDLPENSPFIFLGNAAFSTCRNTLNKYICTNKVYSREQTKTTEVIYQCCPGARKNHDTSYCEHVDIKSLDETATKLGASEFSRAMGSIVKKSVLDTPNMTVFVPSDGAVNSYMLHPPTKYVSERVVHAAAGNKSNEESAENEIALASDKTEKKSVLSGNAISSERALNHFVPGVFDIHELENEEILKTIDGLPIRVNIYHGERKPIITANCAIVKSANHPVENNGLLHVTDAILPQITKSIRDILLESEDFKEFTQFAADADLMEKLGEPGNYTVFVPTDAAFGKLNQDLRSNLKNKKSCLKTLMKAHIVPRTLCSGAFGRLTLMTKSLSGNWLTIEKENNSLLVGKDSETTMVDIVASNGVIHVIDQPIVPKSAQPVTTLLSERNHTKWLDLMKKAGFDDESDQTLNRTMFVPSEEAIEKAKLDELDAEKLKEVISLHISDESYCSCQMKNNLLIPSKVPSQDLRVTTYETSGALFVGLAPKLMVQCASIIEEDEKTCDTMVHEVDKVFTPTTETVFEKINNDPSLAKLKKLLDNTTLYNELKNGSLGPITLLAPTDTAFANLTEEEWKTLEDKTVADELLRRHIVTDVVCCDGVGMSTWPFSEEVNTANGFSMNVRRKNRSSVVFGETVTESCDHLTKDGLIHFVDKVMMPRPINMKGSAVKYIDPNGSEIVLFGL</sequence>
<dbReference type="Proteomes" id="UP001367676">
    <property type="component" value="Unassembled WGS sequence"/>
</dbReference>
<dbReference type="AlphaFoldDB" id="A0AAN9TAF7"/>
<feature type="domain" description="FAS1" evidence="2">
    <location>
        <begin position="666"/>
        <end position="798"/>
    </location>
</feature>